<organism evidence="1 2">
    <name type="scientific">Vitis vinifera</name>
    <name type="common">Grape</name>
    <dbReference type="NCBI Taxonomy" id="29760"/>
    <lineage>
        <taxon>Eukaryota</taxon>
        <taxon>Viridiplantae</taxon>
        <taxon>Streptophyta</taxon>
        <taxon>Embryophyta</taxon>
        <taxon>Tracheophyta</taxon>
        <taxon>Spermatophyta</taxon>
        <taxon>Magnoliopsida</taxon>
        <taxon>eudicotyledons</taxon>
        <taxon>Gunneridae</taxon>
        <taxon>Pentapetalae</taxon>
        <taxon>rosids</taxon>
        <taxon>Vitales</taxon>
        <taxon>Vitaceae</taxon>
        <taxon>Viteae</taxon>
        <taxon>Vitis</taxon>
    </lineage>
</organism>
<evidence type="ECO:0000313" key="1">
    <source>
        <dbReference type="EMBL" id="RVX23885.1"/>
    </source>
</evidence>
<gene>
    <name evidence="1" type="primary">ROPGAP7_5</name>
    <name evidence="1" type="ORF">CK203_000531</name>
</gene>
<dbReference type="Proteomes" id="UP000288805">
    <property type="component" value="Unassembled WGS sequence"/>
</dbReference>
<dbReference type="PANTHER" id="PTHR46265">
    <property type="entry name" value="RHO GTPASE-ACTIVATING PROTEIN 7"/>
    <property type="match status" value="1"/>
</dbReference>
<dbReference type="PANTHER" id="PTHR46265:SF2">
    <property type="entry name" value="RHO GTPASE-ACTIVATING PROTEIN 7"/>
    <property type="match status" value="1"/>
</dbReference>
<dbReference type="AlphaFoldDB" id="A0A438KRR9"/>
<name>A0A438KRR9_VITVI</name>
<comment type="caution">
    <text evidence="1">The sequence shown here is derived from an EMBL/GenBank/DDBJ whole genome shotgun (WGS) entry which is preliminary data.</text>
</comment>
<dbReference type="InterPro" id="IPR052799">
    <property type="entry name" value="Rho_GAP_Regulators"/>
</dbReference>
<sequence length="85" mass="8969">MSIPDVSLHFLSLKGGSTDYCTLQSIVPQKGGEVNLTLGGIDLNNSGSVVMKADKKLLTVLFPDGGDGRAFTLKVISLSLSQNFI</sequence>
<accession>A0A438KRR9</accession>
<evidence type="ECO:0000313" key="2">
    <source>
        <dbReference type="Proteomes" id="UP000288805"/>
    </source>
</evidence>
<dbReference type="EMBL" id="QGNW01000001">
    <property type="protein sequence ID" value="RVX23885.1"/>
    <property type="molecule type" value="Genomic_DNA"/>
</dbReference>
<protein>
    <submittedName>
        <fullName evidence="1">Rho GTPase-activating protein 7</fullName>
    </submittedName>
</protein>
<reference evidence="1 2" key="1">
    <citation type="journal article" date="2018" name="PLoS Genet.">
        <title>Population sequencing reveals clonal diversity and ancestral inbreeding in the grapevine cultivar Chardonnay.</title>
        <authorList>
            <person name="Roach M.J."/>
            <person name="Johnson D.L."/>
            <person name="Bohlmann J."/>
            <person name="van Vuuren H.J."/>
            <person name="Jones S.J."/>
            <person name="Pretorius I.S."/>
            <person name="Schmidt S.A."/>
            <person name="Borneman A.R."/>
        </authorList>
    </citation>
    <scope>NUCLEOTIDE SEQUENCE [LARGE SCALE GENOMIC DNA]</scope>
    <source>
        <strain evidence="2">cv. Chardonnay</strain>
        <tissue evidence="1">Leaf</tissue>
    </source>
</reference>
<proteinExistence type="predicted"/>